<dbReference type="RefSeq" id="WP_309853413.1">
    <property type="nucleotide sequence ID" value="NZ_JAVDQJ010000004.1"/>
</dbReference>
<protein>
    <submittedName>
        <fullName evidence="1">Uncharacterized protein</fullName>
    </submittedName>
</protein>
<dbReference type="Proteomes" id="UP001185331">
    <property type="component" value="Unassembled WGS sequence"/>
</dbReference>
<dbReference type="InterPro" id="IPR016024">
    <property type="entry name" value="ARM-type_fold"/>
</dbReference>
<dbReference type="EMBL" id="JAVDQK010000005">
    <property type="protein sequence ID" value="MDR6218800.1"/>
    <property type="molecule type" value="Genomic_DNA"/>
</dbReference>
<evidence type="ECO:0000313" key="2">
    <source>
        <dbReference type="Proteomes" id="UP001185331"/>
    </source>
</evidence>
<organism evidence="1 2">
    <name type="scientific">Deinococcus soli</name>
    <name type="common">ex Cha et al. 2016</name>
    <dbReference type="NCBI Taxonomy" id="1309411"/>
    <lineage>
        <taxon>Bacteria</taxon>
        <taxon>Thermotogati</taxon>
        <taxon>Deinococcota</taxon>
        <taxon>Deinococci</taxon>
        <taxon>Deinococcales</taxon>
        <taxon>Deinococcaceae</taxon>
        <taxon>Deinococcus</taxon>
    </lineage>
</organism>
<comment type="caution">
    <text evidence="1">The sequence shown here is derived from an EMBL/GenBank/DDBJ whole genome shotgun (WGS) entry which is preliminary data.</text>
</comment>
<reference evidence="1" key="1">
    <citation type="submission" date="2023-07" db="EMBL/GenBank/DDBJ databases">
        <title>Sorghum-associated microbial communities from plants grown in Nebraska, USA.</title>
        <authorList>
            <person name="Schachtman D."/>
        </authorList>
    </citation>
    <scope>NUCLEOTIDE SEQUENCE</scope>
    <source>
        <strain evidence="1">BE330</strain>
    </source>
</reference>
<accession>A0AAE3XET3</accession>
<dbReference type="AlphaFoldDB" id="A0AAE3XET3"/>
<dbReference type="SUPFAM" id="SSF48371">
    <property type="entry name" value="ARM repeat"/>
    <property type="match status" value="1"/>
</dbReference>
<gene>
    <name evidence="1" type="ORF">J2Y00_002397</name>
</gene>
<name>A0AAE3XET3_9DEIO</name>
<proteinExistence type="predicted"/>
<sequence>MLNLPLALHLTLSEPQQHLIEQLRHDQDNSEAVTTLADDHPELLITLVRGLLDGALTGPDVILGDLVEALGEGVSGNADVHGLLLRALRHPDEYVQRTGLDALVTAHRGAEVNLALLLTDADWLGIRVPLRSLLPADLRPLTVPAYVPVTDAEWALLRGLSGHPDEDDAVMTVLAETHAPLLIQVLRAAAERHPHVLIRRAVLANLVTALGWTELAPATTRQILSRLLDADDLLIQERALRALLARLEGGDEAVRLLLPERRLRALPETLVGYWQGTYARALALDADPWQDDEDGRMEALHGLVINVHAEGYWPQRI</sequence>
<evidence type="ECO:0000313" key="1">
    <source>
        <dbReference type="EMBL" id="MDR6218800.1"/>
    </source>
</evidence>